<keyword evidence="8" id="KW-0539">Nucleus</keyword>
<evidence type="ECO:0000259" key="11">
    <source>
        <dbReference type="PROSITE" id="PS51141"/>
    </source>
</evidence>
<feature type="domain" description="SBP-type" evidence="11">
    <location>
        <begin position="67"/>
        <end position="144"/>
    </location>
</feature>
<name>A0ABD1M6M3_9FABA</name>
<dbReference type="EMBL" id="JBGMDY010000006">
    <property type="protein sequence ID" value="KAL2331406.1"/>
    <property type="molecule type" value="Genomic_DNA"/>
</dbReference>
<feature type="compositionally biased region" description="Polar residues" evidence="10">
    <location>
        <begin position="146"/>
        <end position="159"/>
    </location>
</feature>
<evidence type="ECO:0000313" key="13">
    <source>
        <dbReference type="Proteomes" id="UP001603857"/>
    </source>
</evidence>
<dbReference type="PANTHER" id="PTHR31251">
    <property type="entry name" value="SQUAMOSA PROMOTER-BINDING-LIKE PROTEIN 4"/>
    <property type="match status" value="1"/>
</dbReference>
<evidence type="ECO:0000256" key="10">
    <source>
        <dbReference type="SAM" id="MobiDB-lite"/>
    </source>
</evidence>
<keyword evidence="13" id="KW-1185">Reference proteome</keyword>
<protein>
    <recommendedName>
        <fullName evidence="11">SBP-type domain-containing protein</fullName>
    </recommendedName>
</protein>
<keyword evidence="5" id="KW-0805">Transcription regulation</keyword>
<feature type="compositionally biased region" description="Basic and acidic residues" evidence="10">
    <location>
        <begin position="1"/>
        <end position="11"/>
    </location>
</feature>
<evidence type="ECO:0000256" key="4">
    <source>
        <dbReference type="ARBA" id="ARBA00022833"/>
    </source>
</evidence>
<keyword evidence="2" id="KW-0479">Metal-binding</keyword>
<keyword evidence="4" id="KW-0862">Zinc</keyword>
<dbReference type="GO" id="GO:0008270">
    <property type="term" value="F:zinc ion binding"/>
    <property type="evidence" value="ECO:0007669"/>
    <property type="project" value="UniProtKB-KW"/>
</dbReference>
<dbReference type="Gene3D" id="4.10.1100.10">
    <property type="entry name" value="Transcription factor, SBP-box domain"/>
    <property type="match status" value="1"/>
</dbReference>
<dbReference type="SUPFAM" id="SSF103612">
    <property type="entry name" value="SBT domain"/>
    <property type="match status" value="1"/>
</dbReference>
<dbReference type="InterPro" id="IPR004333">
    <property type="entry name" value="SBP_dom"/>
</dbReference>
<reference evidence="12 13" key="1">
    <citation type="submission" date="2024-08" db="EMBL/GenBank/DDBJ databases">
        <title>Insights into the chromosomal genome structure of Flemingia macrophylla.</title>
        <authorList>
            <person name="Ding Y."/>
            <person name="Zhao Y."/>
            <person name="Bi W."/>
            <person name="Wu M."/>
            <person name="Zhao G."/>
            <person name="Gong Y."/>
            <person name="Li W."/>
            <person name="Zhang P."/>
        </authorList>
    </citation>
    <scope>NUCLEOTIDE SEQUENCE [LARGE SCALE GENOMIC DNA]</scope>
    <source>
        <strain evidence="12">DYQJB</strain>
        <tissue evidence="12">Leaf</tissue>
    </source>
</reference>
<evidence type="ECO:0000256" key="8">
    <source>
        <dbReference type="ARBA" id="ARBA00023242"/>
    </source>
</evidence>
<feature type="compositionally biased region" description="Acidic residues" evidence="10">
    <location>
        <begin position="23"/>
        <end position="33"/>
    </location>
</feature>
<evidence type="ECO:0000256" key="7">
    <source>
        <dbReference type="ARBA" id="ARBA00023163"/>
    </source>
</evidence>
<dbReference type="GO" id="GO:0005634">
    <property type="term" value="C:nucleus"/>
    <property type="evidence" value="ECO:0007669"/>
    <property type="project" value="UniProtKB-SubCell"/>
</dbReference>
<dbReference type="PANTHER" id="PTHR31251:SF226">
    <property type="entry name" value="SQUAMOSA PROMOTER-BINDING-LIKE PROTEIN 6"/>
    <property type="match status" value="1"/>
</dbReference>
<proteinExistence type="predicted"/>
<evidence type="ECO:0000313" key="12">
    <source>
        <dbReference type="EMBL" id="KAL2331406.1"/>
    </source>
</evidence>
<keyword evidence="7" id="KW-0804">Transcription</keyword>
<sequence length="191" mass="21297">MEIKSGERKQVSIENVRSNITVEVEDEEEEDESVAGGEGGLGEDEKKKKGGGGSGRKGSSGGGGVSPPSCQAEMCGADLTLAKRYHRRHKVCEHHSKAPFVMVAGMRQRFCQQCSRFHELAEFDEAKRSCRRRLARHNERRRKSNAENCNEGCSGSKGQHPTESHCRNADDWGRIQMNMTRNSGYNSFHIK</sequence>
<evidence type="ECO:0000256" key="2">
    <source>
        <dbReference type="ARBA" id="ARBA00022723"/>
    </source>
</evidence>
<feature type="compositionally biased region" description="Polar residues" evidence="10">
    <location>
        <begin position="12"/>
        <end position="21"/>
    </location>
</feature>
<organism evidence="12 13">
    <name type="scientific">Flemingia macrophylla</name>
    <dbReference type="NCBI Taxonomy" id="520843"/>
    <lineage>
        <taxon>Eukaryota</taxon>
        <taxon>Viridiplantae</taxon>
        <taxon>Streptophyta</taxon>
        <taxon>Embryophyta</taxon>
        <taxon>Tracheophyta</taxon>
        <taxon>Spermatophyta</taxon>
        <taxon>Magnoliopsida</taxon>
        <taxon>eudicotyledons</taxon>
        <taxon>Gunneridae</taxon>
        <taxon>Pentapetalae</taxon>
        <taxon>rosids</taxon>
        <taxon>fabids</taxon>
        <taxon>Fabales</taxon>
        <taxon>Fabaceae</taxon>
        <taxon>Papilionoideae</taxon>
        <taxon>50 kb inversion clade</taxon>
        <taxon>NPAAA clade</taxon>
        <taxon>indigoferoid/millettioid clade</taxon>
        <taxon>Phaseoleae</taxon>
        <taxon>Flemingia</taxon>
    </lineage>
</organism>
<dbReference type="PROSITE" id="PS51141">
    <property type="entry name" value="ZF_SBP"/>
    <property type="match status" value="1"/>
</dbReference>
<gene>
    <name evidence="12" type="ORF">Fmac_018987</name>
</gene>
<feature type="compositionally biased region" description="Gly residues" evidence="10">
    <location>
        <begin position="51"/>
        <end position="65"/>
    </location>
</feature>
<feature type="region of interest" description="Disordered" evidence="10">
    <location>
        <begin position="1"/>
        <end position="69"/>
    </location>
</feature>
<dbReference type="GO" id="GO:0003677">
    <property type="term" value="F:DNA binding"/>
    <property type="evidence" value="ECO:0007669"/>
    <property type="project" value="UniProtKB-KW"/>
</dbReference>
<evidence type="ECO:0000256" key="6">
    <source>
        <dbReference type="ARBA" id="ARBA00023125"/>
    </source>
</evidence>
<evidence type="ECO:0000256" key="1">
    <source>
        <dbReference type="ARBA" id="ARBA00004123"/>
    </source>
</evidence>
<feature type="region of interest" description="Disordered" evidence="10">
    <location>
        <begin position="136"/>
        <end position="168"/>
    </location>
</feature>
<keyword evidence="6" id="KW-0238">DNA-binding</keyword>
<dbReference type="Pfam" id="PF03110">
    <property type="entry name" value="SBP"/>
    <property type="match status" value="1"/>
</dbReference>
<dbReference type="AlphaFoldDB" id="A0ABD1M6M3"/>
<dbReference type="InterPro" id="IPR036893">
    <property type="entry name" value="SBP_sf"/>
</dbReference>
<accession>A0ABD1M6M3</accession>
<evidence type="ECO:0000256" key="3">
    <source>
        <dbReference type="ARBA" id="ARBA00022771"/>
    </source>
</evidence>
<dbReference type="Proteomes" id="UP001603857">
    <property type="component" value="Unassembled WGS sequence"/>
</dbReference>
<comment type="subcellular location">
    <subcellularLocation>
        <location evidence="1">Nucleus</location>
    </subcellularLocation>
</comment>
<evidence type="ECO:0000256" key="9">
    <source>
        <dbReference type="PROSITE-ProRule" id="PRU00470"/>
    </source>
</evidence>
<keyword evidence="3 9" id="KW-0863">Zinc-finger</keyword>
<dbReference type="FunFam" id="4.10.1100.10:FF:000001">
    <property type="entry name" value="Squamosa promoter-binding-like protein 14"/>
    <property type="match status" value="1"/>
</dbReference>
<comment type="caution">
    <text evidence="12">The sequence shown here is derived from an EMBL/GenBank/DDBJ whole genome shotgun (WGS) entry which is preliminary data.</text>
</comment>
<dbReference type="InterPro" id="IPR044817">
    <property type="entry name" value="SBP-like"/>
</dbReference>
<evidence type="ECO:0000256" key="5">
    <source>
        <dbReference type="ARBA" id="ARBA00023015"/>
    </source>
</evidence>